<dbReference type="Pfam" id="PF00005">
    <property type="entry name" value="ABC_tran"/>
    <property type="match status" value="1"/>
</dbReference>
<evidence type="ECO:0000256" key="2">
    <source>
        <dbReference type="ARBA" id="ARBA00022741"/>
    </source>
</evidence>
<evidence type="ECO:0000313" key="5">
    <source>
        <dbReference type="EMBL" id="HIU53197.1"/>
    </source>
</evidence>
<evidence type="ECO:0000313" key="6">
    <source>
        <dbReference type="Proteomes" id="UP000824107"/>
    </source>
</evidence>
<gene>
    <name evidence="5" type="primary">sufC</name>
    <name evidence="5" type="ORF">IAD20_03855</name>
</gene>
<evidence type="ECO:0000256" key="1">
    <source>
        <dbReference type="ARBA" id="ARBA00006216"/>
    </source>
</evidence>
<feature type="domain" description="ABC transporter" evidence="4">
    <location>
        <begin position="6"/>
        <end position="250"/>
    </location>
</feature>
<dbReference type="InterPro" id="IPR010230">
    <property type="entry name" value="FeS-cluster_ATPase_SufC"/>
</dbReference>
<organism evidence="5 6">
    <name type="scientific">Candidatus Scatocola faecipullorum</name>
    <dbReference type="NCBI Taxonomy" id="2840917"/>
    <lineage>
        <taxon>Bacteria</taxon>
        <taxon>Pseudomonadati</taxon>
        <taxon>Pseudomonadota</taxon>
        <taxon>Alphaproteobacteria</taxon>
        <taxon>Rhodospirillales</taxon>
        <taxon>Rhodospirillaceae</taxon>
        <taxon>Rhodospirillaceae incertae sedis</taxon>
        <taxon>Candidatus Scatocola</taxon>
    </lineage>
</organism>
<protein>
    <submittedName>
        <fullName evidence="5">Fe-S cluster assembly ATPase SufC</fullName>
    </submittedName>
</protein>
<evidence type="ECO:0000259" key="4">
    <source>
        <dbReference type="PROSITE" id="PS50893"/>
    </source>
</evidence>
<evidence type="ECO:0000256" key="3">
    <source>
        <dbReference type="ARBA" id="ARBA00022840"/>
    </source>
</evidence>
<dbReference type="EMBL" id="DVNC01000028">
    <property type="protein sequence ID" value="HIU53197.1"/>
    <property type="molecule type" value="Genomic_DNA"/>
</dbReference>
<dbReference type="AlphaFoldDB" id="A0A9D1SB43"/>
<dbReference type="SUPFAM" id="SSF52540">
    <property type="entry name" value="P-loop containing nucleoside triphosphate hydrolases"/>
    <property type="match status" value="1"/>
</dbReference>
<keyword evidence="2" id="KW-0547">Nucleotide-binding</keyword>
<dbReference type="InterPro" id="IPR027417">
    <property type="entry name" value="P-loop_NTPase"/>
</dbReference>
<dbReference type="PANTHER" id="PTHR43204:SF1">
    <property type="entry name" value="ABC TRANSPORTER I FAMILY MEMBER 6, CHLOROPLASTIC"/>
    <property type="match status" value="1"/>
</dbReference>
<keyword evidence="3" id="KW-0067">ATP-binding</keyword>
<proteinExistence type="inferred from homology"/>
<dbReference type="GO" id="GO:0005524">
    <property type="term" value="F:ATP binding"/>
    <property type="evidence" value="ECO:0007669"/>
    <property type="project" value="UniProtKB-KW"/>
</dbReference>
<dbReference type="Gene3D" id="3.40.50.300">
    <property type="entry name" value="P-loop containing nucleotide triphosphate hydrolases"/>
    <property type="match status" value="1"/>
</dbReference>
<dbReference type="CDD" id="cd03217">
    <property type="entry name" value="ABC_FeS_Assembly"/>
    <property type="match status" value="1"/>
</dbReference>
<dbReference type="InterPro" id="IPR003439">
    <property type="entry name" value="ABC_transporter-like_ATP-bd"/>
</dbReference>
<dbReference type="NCBIfam" id="TIGR01978">
    <property type="entry name" value="sufC"/>
    <property type="match status" value="1"/>
</dbReference>
<reference evidence="5" key="2">
    <citation type="journal article" date="2021" name="PeerJ">
        <title>Extensive microbial diversity within the chicken gut microbiome revealed by metagenomics and culture.</title>
        <authorList>
            <person name="Gilroy R."/>
            <person name="Ravi A."/>
            <person name="Getino M."/>
            <person name="Pursley I."/>
            <person name="Horton D.L."/>
            <person name="Alikhan N.F."/>
            <person name="Baker D."/>
            <person name="Gharbi K."/>
            <person name="Hall N."/>
            <person name="Watson M."/>
            <person name="Adriaenssens E.M."/>
            <person name="Foster-Nyarko E."/>
            <person name="Jarju S."/>
            <person name="Secka A."/>
            <person name="Antonio M."/>
            <person name="Oren A."/>
            <person name="Chaudhuri R.R."/>
            <person name="La Ragione R."/>
            <person name="Hildebrand F."/>
            <person name="Pallen M.J."/>
        </authorList>
    </citation>
    <scope>NUCLEOTIDE SEQUENCE</scope>
    <source>
        <strain evidence="5">ChiW3-316</strain>
    </source>
</reference>
<dbReference type="PROSITE" id="PS50893">
    <property type="entry name" value="ABC_TRANSPORTER_2"/>
    <property type="match status" value="1"/>
</dbReference>
<sequence length="252" mass="27945">MKTPLLEIEDLYARVGDKEIIKGFNLTINEGEVHAIMGPNGAGKSTLSYVLSGKPGYEVTGGSVRFKGKNLLAMPAEERAREGVFLIMQYPVEIPGVPTSTFLKHAVNAVRAHRNEPELDNVQFIKLLREEGKKLGIDNDMLKRFVNVGFSGGEKKRLETLQMAILKPSFAVLDEADSGLDIDALKVVADGVNALRDEHRAMLVITHYQRLLNYIVPDFVHVFADGHIVKSGNKDLALELEEKGYAEFVKEK</sequence>
<comment type="similarity">
    <text evidence="1">Belongs to the ABC transporter superfamily. Ycf16 family.</text>
</comment>
<accession>A0A9D1SB43</accession>
<dbReference type="GO" id="GO:0016887">
    <property type="term" value="F:ATP hydrolysis activity"/>
    <property type="evidence" value="ECO:0007669"/>
    <property type="project" value="InterPro"/>
</dbReference>
<name>A0A9D1SB43_9PROT</name>
<dbReference type="PANTHER" id="PTHR43204">
    <property type="entry name" value="ABC TRANSPORTER I FAMILY MEMBER 6, CHLOROPLASTIC"/>
    <property type="match status" value="1"/>
</dbReference>
<reference evidence="5" key="1">
    <citation type="submission" date="2020-10" db="EMBL/GenBank/DDBJ databases">
        <authorList>
            <person name="Gilroy R."/>
        </authorList>
    </citation>
    <scope>NUCLEOTIDE SEQUENCE</scope>
    <source>
        <strain evidence="5">ChiW3-316</strain>
    </source>
</reference>
<comment type="caution">
    <text evidence="5">The sequence shown here is derived from an EMBL/GenBank/DDBJ whole genome shotgun (WGS) entry which is preliminary data.</text>
</comment>
<dbReference type="Proteomes" id="UP000824107">
    <property type="component" value="Unassembled WGS sequence"/>
</dbReference>